<sequence length="149" mass="15714">MRADRSADTCASVRPTKGIRPACNSPAMRSTAAPAARNASISAWSLRMRNEPITSTERRYCVDESIGMRSTKKRAHIWSPTATTRDSGVDSFTNRAVIATGSSVSLQGNNVNTPGIKVTRGASSPGTTMVASPFAGKTNIVKRSSGIAL</sequence>
<evidence type="ECO:0000313" key="3">
    <source>
        <dbReference type="EMBL" id="CAB5037131.1"/>
    </source>
</evidence>
<evidence type="ECO:0000313" key="2">
    <source>
        <dbReference type="EMBL" id="CAB4915049.1"/>
    </source>
</evidence>
<dbReference type="EMBL" id="CAFBPS010000194">
    <property type="protein sequence ID" value="CAB5037131.1"/>
    <property type="molecule type" value="Genomic_DNA"/>
</dbReference>
<protein>
    <submittedName>
        <fullName evidence="3">Unannotated protein</fullName>
    </submittedName>
</protein>
<evidence type="ECO:0000313" key="1">
    <source>
        <dbReference type="EMBL" id="CAB4788537.1"/>
    </source>
</evidence>
<proteinExistence type="predicted"/>
<name>A0A6J7S823_9ZZZZ</name>
<accession>A0A6J7S823</accession>
<organism evidence="3">
    <name type="scientific">freshwater metagenome</name>
    <dbReference type="NCBI Taxonomy" id="449393"/>
    <lineage>
        <taxon>unclassified sequences</taxon>
        <taxon>metagenomes</taxon>
        <taxon>ecological metagenomes</taxon>
    </lineage>
</organism>
<dbReference type="EMBL" id="CAFBMF010000182">
    <property type="protein sequence ID" value="CAB4915049.1"/>
    <property type="molecule type" value="Genomic_DNA"/>
</dbReference>
<reference evidence="3" key="1">
    <citation type="submission" date="2020-05" db="EMBL/GenBank/DDBJ databases">
        <authorList>
            <person name="Chiriac C."/>
            <person name="Salcher M."/>
            <person name="Ghai R."/>
            <person name="Kavagutti S V."/>
        </authorList>
    </citation>
    <scope>NUCLEOTIDE SEQUENCE</scope>
</reference>
<gene>
    <name evidence="1" type="ORF">UFOPK2880_01867</name>
    <name evidence="2" type="ORF">UFOPK3494_01762</name>
    <name evidence="3" type="ORF">UFOPK4134_01715</name>
</gene>
<dbReference type="EMBL" id="CAEZZP010000187">
    <property type="protein sequence ID" value="CAB4788537.1"/>
    <property type="molecule type" value="Genomic_DNA"/>
</dbReference>
<dbReference type="AlphaFoldDB" id="A0A6J7S823"/>